<keyword evidence="8" id="KW-1185">Reference proteome</keyword>
<evidence type="ECO:0000313" key="7">
    <source>
        <dbReference type="EMBL" id="MBB6037181.1"/>
    </source>
</evidence>
<keyword evidence="4 5" id="KW-0472">Membrane</keyword>
<dbReference type="Proteomes" id="UP000548476">
    <property type="component" value="Unassembled WGS sequence"/>
</dbReference>
<dbReference type="InterPro" id="IPR009908">
    <property type="entry name" value="Methylamine_util_MauE"/>
</dbReference>
<organism evidence="7 8">
    <name type="scientific">Phytomonospora endophytica</name>
    <dbReference type="NCBI Taxonomy" id="714109"/>
    <lineage>
        <taxon>Bacteria</taxon>
        <taxon>Bacillati</taxon>
        <taxon>Actinomycetota</taxon>
        <taxon>Actinomycetes</taxon>
        <taxon>Micromonosporales</taxon>
        <taxon>Micromonosporaceae</taxon>
        <taxon>Phytomonospora</taxon>
    </lineage>
</organism>
<keyword evidence="3 5" id="KW-1133">Transmembrane helix</keyword>
<evidence type="ECO:0000256" key="1">
    <source>
        <dbReference type="ARBA" id="ARBA00004141"/>
    </source>
</evidence>
<dbReference type="GO" id="GO:0030416">
    <property type="term" value="P:methylamine metabolic process"/>
    <property type="evidence" value="ECO:0007669"/>
    <property type="project" value="InterPro"/>
</dbReference>
<protein>
    <recommendedName>
        <fullName evidence="6">Methylamine utilisation protein MauE domain-containing protein</fullName>
    </recommendedName>
</protein>
<evidence type="ECO:0000256" key="5">
    <source>
        <dbReference type="SAM" id="Phobius"/>
    </source>
</evidence>
<dbReference type="GO" id="GO:0016020">
    <property type="term" value="C:membrane"/>
    <property type="evidence" value="ECO:0007669"/>
    <property type="project" value="UniProtKB-SubCell"/>
</dbReference>
<dbReference type="Pfam" id="PF07291">
    <property type="entry name" value="MauE"/>
    <property type="match status" value="1"/>
</dbReference>
<evidence type="ECO:0000313" key="8">
    <source>
        <dbReference type="Proteomes" id="UP000548476"/>
    </source>
</evidence>
<feature type="transmembrane region" description="Helical" evidence="5">
    <location>
        <begin position="48"/>
        <end position="67"/>
    </location>
</feature>
<proteinExistence type="predicted"/>
<sequence length="300" mass="32303">MPTTIAALAPLLIGGVLLWSGSLKLFGRHAAAEARRTALAGLVGEARVVPAYRILGGLELLIAVALIAPPPLWIDLAAGAALSAGFIAYLGYAALAAPASSCGCMGSRPSRISWRAFARAGTMLLASAAALLWAPSIAWYTELSGEPVLFTAVLAAEALLVAGLSPEFDHRWLLPLRRLHNRLTHPLSGGGFEIPLDSTVTQLIRSGVYRHTAAALRSDVTEHWDEGEWRFLVYSARYENRPATAVYAVPRLRYAPDDVRVAMVDEEEGTTLLTMDTPPPEDSRPEWVLTNPLPEHVRTA</sequence>
<gene>
    <name evidence="7" type="ORF">HNR73_005054</name>
</gene>
<feature type="transmembrane region" description="Helical" evidence="5">
    <location>
        <begin position="73"/>
        <end position="95"/>
    </location>
</feature>
<accession>A0A841FIL7</accession>
<comment type="subcellular location">
    <subcellularLocation>
        <location evidence="1">Membrane</location>
        <topology evidence="1">Multi-pass membrane protein</topology>
    </subcellularLocation>
</comment>
<reference evidence="7 8" key="1">
    <citation type="submission" date="2020-08" db="EMBL/GenBank/DDBJ databases">
        <title>Genomic Encyclopedia of Type Strains, Phase IV (KMG-IV): sequencing the most valuable type-strain genomes for metagenomic binning, comparative biology and taxonomic classification.</title>
        <authorList>
            <person name="Goeker M."/>
        </authorList>
    </citation>
    <scope>NUCLEOTIDE SEQUENCE [LARGE SCALE GENOMIC DNA]</scope>
    <source>
        <strain evidence="7 8">YIM 65646</strain>
    </source>
</reference>
<feature type="domain" description="Methylamine utilisation protein MauE" evidence="6">
    <location>
        <begin position="5"/>
        <end position="132"/>
    </location>
</feature>
<feature type="transmembrane region" description="Helical" evidence="5">
    <location>
        <begin position="6"/>
        <end position="27"/>
    </location>
</feature>
<evidence type="ECO:0000256" key="2">
    <source>
        <dbReference type="ARBA" id="ARBA00022692"/>
    </source>
</evidence>
<evidence type="ECO:0000256" key="4">
    <source>
        <dbReference type="ARBA" id="ARBA00023136"/>
    </source>
</evidence>
<feature type="transmembrane region" description="Helical" evidence="5">
    <location>
        <begin position="116"/>
        <end position="136"/>
    </location>
</feature>
<keyword evidence="2 5" id="KW-0812">Transmembrane</keyword>
<name>A0A841FIL7_9ACTN</name>
<dbReference type="EMBL" id="JACHGT010000011">
    <property type="protein sequence ID" value="MBB6037181.1"/>
    <property type="molecule type" value="Genomic_DNA"/>
</dbReference>
<comment type="caution">
    <text evidence="7">The sequence shown here is derived from an EMBL/GenBank/DDBJ whole genome shotgun (WGS) entry which is preliminary data.</text>
</comment>
<evidence type="ECO:0000256" key="3">
    <source>
        <dbReference type="ARBA" id="ARBA00022989"/>
    </source>
</evidence>
<evidence type="ECO:0000259" key="6">
    <source>
        <dbReference type="Pfam" id="PF07291"/>
    </source>
</evidence>
<dbReference type="AlphaFoldDB" id="A0A841FIL7"/>
<dbReference type="RefSeq" id="WP_184789997.1">
    <property type="nucleotide sequence ID" value="NZ_BONT01000106.1"/>
</dbReference>